<gene>
    <name evidence="1" type="ORF">LPLAT_LOCUS3737</name>
</gene>
<sequence>MKDESTEPIRNQAWTPNIIIHLHRLCQVAQLSGGLAVRLAHIMIVSTTVGTTKAAGSGKGEKQRRINFGFSHPDHRRRRRRRRHSHRCNLRKKQRQIEQTRNKGPLGVTCESPLRRLLTLLSVMGARWTFIKPARGLTVEKQ</sequence>
<dbReference type="AlphaFoldDB" id="A0AAV2NC35"/>
<name>A0AAV2NC35_9HYME</name>
<accession>A0AAV2NC35</accession>
<dbReference type="Proteomes" id="UP001497644">
    <property type="component" value="Chromosome 13"/>
</dbReference>
<keyword evidence="2" id="KW-1185">Reference proteome</keyword>
<evidence type="ECO:0000313" key="1">
    <source>
        <dbReference type="EMBL" id="CAL1677770.1"/>
    </source>
</evidence>
<evidence type="ECO:0000313" key="2">
    <source>
        <dbReference type="Proteomes" id="UP001497644"/>
    </source>
</evidence>
<dbReference type="EMBL" id="OZ034836">
    <property type="protein sequence ID" value="CAL1677770.1"/>
    <property type="molecule type" value="Genomic_DNA"/>
</dbReference>
<reference evidence="1" key="1">
    <citation type="submission" date="2024-04" db="EMBL/GenBank/DDBJ databases">
        <authorList>
            <consortium name="Molecular Ecology Group"/>
        </authorList>
    </citation>
    <scope>NUCLEOTIDE SEQUENCE</scope>
</reference>
<protein>
    <submittedName>
        <fullName evidence="1">Uncharacterized protein</fullName>
    </submittedName>
</protein>
<organism evidence="1 2">
    <name type="scientific">Lasius platythorax</name>
    <dbReference type="NCBI Taxonomy" id="488582"/>
    <lineage>
        <taxon>Eukaryota</taxon>
        <taxon>Metazoa</taxon>
        <taxon>Ecdysozoa</taxon>
        <taxon>Arthropoda</taxon>
        <taxon>Hexapoda</taxon>
        <taxon>Insecta</taxon>
        <taxon>Pterygota</taxon>
        <taxon>Neoptera</taxon>
        <taxon>Endopterygota</taxon>
        <taxon>Hymenoptera</taxon>
        <taxon>Apocrita</taxon>
        <taxon>Aculeata</taxon>
        <taxon>Formicoidea</taxon>
        <taxon>Formicidae</taxon>
        <taxon>Formicinae</taxon>
        <taxon>Lasius</taxon>
        <taxon>Lasius</taxon>
    </lineage>
</organism>
<proteinExistence type="predicted"/>